<evidence type="ECO:0000313" key="12">
    <source>
        <dbReference type="EMBL" id="MBK0395792.1"/>
    </source>
</evidence>
<evidence type="ECO:0000256" key="4">
    <source>
        <dbReference type="ARBA" id="ARBA00022679"/>
    </source>
</evidence>
<evidence type="ECO:0000256" key="10">
    <source>
        <dbReference type="SAM" id="MobiDB-lite"/>
    </source>
</evidence>
<keyword evidence="3" id="KW-0285">Flavoprotein</keyword>
<dbReference type="Pfam" id="PF01266">
    <property type="entry name" value="DAO"/>
    <property type="match status" value="1"/>
</dbReference>
<name>A0ABS1BRA5_9NEIS</name>
<keyword evidence="4 12" id="KW-0808">Transferase</keyword>
<dbReference type="SUPFAM" id="SSF51905">
    <property type="entry name" value="FAD/NAD(P)-binding domain"/>
    <property type="match status" value="1"/>
</dbReference>
<dbReference type="InterPro" id="IPR006076">
    <property type="entry name" value="FAD-dep_OxRdtase"/>
</dbReference>
<dbReference type="InterPro" id="IPR017610">
    <property type="entry name" value="tRNA_S-uridine_synth_MnmC_C"/>
</dbReference>
<keyword evidence="13" id="KW-1185">Reference proteome</keyword>
<protein>
    <submittedName>
        <fullName evidence="12">FAD-dependent 5-carboxymethylaminomethyl-2-thiouridine(34) oxidoreductase MnmC</fullName>
        <ecNumber evidence="12">2.1.1.61</ecNumber>
    </submittedName>
</protein>
<dbReference type="PANTHER" id="PTHR13847:SF283">
    <property type="entry name" value="TRNA 5-METHYLAMINOMETHYL-2-THIOURIDINE BIOSYNTHESIS BIFUNCTIONAL PROTEIN MNMC"/>
    <property type="match status" value="1"/>
</dbReference>
<dbReference type="GO" id="GO:0032259">
    <property type="term" value="P:methylation"/>
    <property type="evidence" value="ECO:0007669"/>
    <property type="project" value="UniProtKB-KW"/>
</dbReference>
<keyword evidence="7" id="KW-0274">FAD</keyword>
<feature type="region of interest" description="Disordered" evidence="10">
    <location>
        <begin position="109"/>
        <end position="133"/>
    </location>
</feature>
<evidence type="ECO:0000256" key="2">
    <source>
        <dbReference type="ARBA" id="ARBA00022603"/>
    </source>
</evidence>
<proteinExistence type="predicted"/>
<dbReference type="GO" id="GO:0004808">
    <property type="term" value="F:tRNA (5-methylaminomethyl-2-thiouridylate)(34)-methyltransferase activity"/>
    <property type="evidence" value="ECO:0007669"/>
    <property type="project" value="UniProtKB-EC"/>
</dbReference>
<keyword evidence="1" id="KW-0963">Cytoplasm</keyword>
<dbReference type="NCBIfam" id="TIGR03197">
    <property type="entry name" value="MnmC_Cterm"/>
    <property type="match status" value="1"/>
</dbReference>
<dbReference type="EC" id="2.1.1.61" evidence="12"/>
<gene>
    <name evidence="12" type="primary">mnmC</name>
    <name evidence="12" type="ORF">JDW22_04150</name>
</gene>
<dbReference type="PANTHER" id="PTHR13847">
    <property type="entry name" value="SARCOSINE DEHYDROGENASE-RELATED"/>
    <property type="match status" value="1"/>
</dbReference>
<evidence type="ECO:0000313" key="13">
    <source>
        <dbReference type="Proteomes" id="UP000614058"/>
    </source>
</evidence>
<dbReference type="Gene3D" id="3.30.9.10">
    <property type="entry name" value="D-Amino Acid Oxidase, subunit A, domain 2"/>
    <property type="match status" value="1"/>
</dbReference>
<evidence type="ECO:0000256" key="3">
    <source>
        <dbReference type="ARBA" id="ARBA00022630"/>
    </source>
</evidence>
<keyword evidence="6" id="KW-0819">tRNA processing</keyword>
<dbReference type="EMBL" id="JAEHNZ010000001">
    <property type="protein sequence ID" value="MBK0395792.1"/>
    <property type="molecule type" value="Genomic_DNA"/>
</dbReference>
<evidence type="ECO:0000256" key="5">
    <source>
        <dbReference type="ARBA" id="ARBA00022691"/>
    </source>
</evidence>
<comment type="caution">
    <text evidence="12">The sequence shown here is derived from an EMBL/GenBank/DDBJ whole genome shotgun (WGS) entry which is preliminary data.</text>
</comment>
<evidence type="ECO:0000256" key="1">
    <source>
        <dbReference type="ARBA" id="ARBA00022490"/>
    </source>
</evidence>
<reference evidence="12 13" key="1">
    <citation type="journal article" date="2021" name="Pathogens">
        <title>Isolation and Characterization of Kingella bonacorsii sp. nov., A Novel Kingella Species Detected in a Stable Periodontitis Subject.</title>
        <authorList>
            <person name="Antezack A."/>
            <person name="Boxberger M."/>
            <person name="Rolland C."/>
            <person name="Monnet-Corti V."/>
            <person name="La Scola B."/>
        </authorList>
    </citation>
    <scope>NUCLEOTIDE SEQUENCE [LARGE SCALE GENOMIC DNA]</scope>
    <source>
        <strain evidence="12 13">Marseille-Q4569</strain>
    </source>
</reference>
<feature type="domain" description="FAD dependent oxidoreductase" evidence="11">
    <location>
        <begin position="138"/>
        <end position="416"/>
    </location>
</feature>
<accession>A0ABS1BRA5</accession>
<dbReference type="RefSeq" id="WP_200521824.1">
    <property type="nucleotide sequence ID" value="NZ_JAEHNZ010000001.1"/>
</dbReference>
<organism evidence="12 13">
    <name type="scientific">Kingella bonacorsii</name>
    <dbReference type="NCBI Taxonomy" id="2796361"/>
    <lineage>
        <taxon>Bacteria</taxon>
        <taxon>Pseudomonadati</taxon>
        <taxon>Pseudomonadota</taxon>
        <taxon>Betaproteobacteria</taxon>
        <taxon>Neisseriales</taxon>
        <taxon>Neisseriaceae</taxon>
        <taxon>Kingella</taxon>
    </lineage>
</organism>
<evidence type="ECO:0000259" key="11">
    <source>
        <dbReference type="Pfam" id="PF01266"/>
    </source>
</evidence>
<evidence type="ECO:0000256" key="9">
    <source>
        <dbReference type="ARBA" id="ARBA00023268"/>
    </source>
</evidence>
<feature type="compositionally biased region" description="Low complexity" evidence="10">
    <location>
        <begin position="109"/>
        <end position="127"/>
    </location>
</feature>
<evidence type="ECO:0000256" key="6">
    <source>
        <dbReference type="ARBA" id="ARBA00022694"/>
    </source>
</evidence>
<evidence type="ECO:0000256" key="7">
    <source>
        <dbReference type="ARBA" id="ARBA00022827"/>
    </source>
</evidence>
<keyword evidence="9" id="KW-0511">Multifunctional enzyme</keyword>
<sequence>MTHHTHAWANIPTLAQIQSHLAAHPDSRHLIFCLPANHVIPQWQAAAPSQHALAQAWQEATRCLAHDAVNYIRQWQPETDLWLLPPYAARHLHEHFPQPENIIWHTPPVAQQPAPPRQAWQQPPTRQSETNTTAQPHVLIIGAGIAGAATAHECATRGARVTVLEAHAPAQAASGNRQGLLYAKISPHPTAQTELLLAGYGYTRRLLQRLLPMQQSWGASGVLHLNHNPSETQRNAQLAQNQHYQHLYRPVSPAQASQIAGIPIAQSGLYWQHGAWLNPPALIHALLRHPNITLHPHTKAQSIHHSGNQWHVHTPNGIFSGSHIVFCTGADNAHTPIIQHYPFQIIRGQTSIAPATKGSLKLKTALSAASYISPAWQGEHCYGATFAPNNPSRDWHAEDEARNRQALAQLSPYLAQQFADYYAAHPIRQPENECSEFRQNVNEPSHDYLGSLKTQRQPENEYNKFPRNQTPCKPNQAQAQLLRQPENERNEFPQKGHTATRCDCHDHLPAVGAISNPTALRTTYAAYALDKNYRIATPCPYLPNAYANTAHGSRGLATPLCAAEIAAQICHTPRPLSERLRQALNPNRLIIRQIIRSKTNPQPQP</sequence>
<dbReference type="InterPro" id="IPR036188">
    <property type="entry name" value="FAD/NAD-bd_sf"/>
</dbReference>
<evidence type="ECO:0000256" key="8">
    <source>
        <dbReference type="ARBA" id="ARBA00023002"/>
    </source>
</evidence>
<dbReference type="Proteomes" id="UP000614058">
    <property type="component" value="Unassembled WGS sequence"/>
</dbReference>
<keyword evidence="2 12" id="KW-0489">Methyltransferase</keyword>
<keyword evidence="8" id="KW-0560">Oxidoreductase</keyword>
<dbReference type="Gene3D" id="3.50.50.60">
    <property type="entry name" value="FAD/NAD(P)-binding domain"/>
    <property type="match status" value="2"/>
</dbReference>
<keyword evidence="5" id="KW-0949">S-adenosyl-L-methionine</keyword>